<dbReference type="Gene3D" id="3.10.310.10">
    <property type="entry name" value="Diaminopimelate Epimerase, Chain A, domain 1"/>
    <property type="match status" value="2"/>
</dbReference>
<gene>
    <name evidence="3" type="ORF">GCM10010470_51820</name>
</gene>
<keyword evidence="2" id="KW-0413">Isomerase</keyword>
<dbReference type="SUPFAM" id="SSF54506">
    <property type="entry name" value="Diaminopimelate epimerase-like"/>
    <property type="match status" value="1"/>
</dbReference>
<organism evidence="3 4">
    <name type="scientific">Saccharopolyspora taberi</name>
    <dbReference type="NCBI Taxonomy" id="60895"/>
    <lineage>
        <taxon>Bacteria</taxon>
        <taxon>Bacillati</taxon>
        <taxon>Actinomycetota</taxon>
        <taxon>Actinomycetes</taxon>
        <taxon>Pseudonocardiales</taxon>
        <taxon>Pseudonocardiaceae</taxon>
        <taxon>Saccharopolyspora</taxon>
    </lineage>
</organism>
<dbReference type="InterPro" id="IPR003719">
    <property type="entry name" value="Phenazine_PhzF-like"/>
</dbReference>
<comment type="caution">
    <text evidence="3">The sequence shown here is derived from an EMBL/GenBank/DDBJ whole genome shotgun (WGS) entry which is preliminary data.</text>
</comment>
<comment type="similarity">
    <text evidence="1">Belongs to the PhzF family.</text>
</comment>
<dbReference type="PANTHER" id="PTHR13774:SF17">
    <property type="entry name" value="PHENAZINE BIOSYNTHESIS-LIKE DOMAIN-CONTAINING PROTEIN"/>
    <property type="match status" value="1"/>
</dbReference>
<name>A0ABN3VJU0_9PSEU</name>
<evidence type="ECO:0000313" key="4">
    <source>
        <dbReference type="Proteomes" id="UP001500979"/>
    </source>
</evidence>
<dbReference type="PANTHER" id="PTHR13774">
    <property type="entry name" value="PHENAZINE BIOSYNTHESIS PROTEIN"/>
    <property type="match status" value="1"/>
</dbReference>
<sequence length="286" mass="30219">MPRGEANHCIFTQASGGVERQRSGLESRIMRAYVVDSFTDQAFSGNPAGVVLLDAPADAVWMQSVAAELKHSETAFVVVGSGAEPKPLRWFTPDTEVDLCGHATLATAHVLGGDQRFDTRSGVLTCTAGADGWIEMDFPADVPEPVEPSEELIAGLPGLTIDEVAEGVSKVLVQARSAAEVRALHPDFDALAQVPKQGVLVTAPGDTDDVDFVSRVFAPRVGIPEDPVTGSAHCTLAVWWAPKLGRTEFVGEQASARGGTVGMVLRGDRVTLRGRAVTVLEGDLHA</sequence>
<dbReference type="Pfam" id="PF02567">
    <property type="entry name" value="PhzC-PhzF"/>
    <property type="match status" value="1"/>
</dbReference>
<protein>
    <submittedName>
        <fullName evidence="3">PhzF family phenazine biosynthesis protein</fullName>
    </submittedName>
</protein>
<dbReference type="PIRSF" id="PIRSF016184">
    <property type="entry name" value="PhzC_PhzF"/>
    <property type="match status" value="1"/>
</dbReference>
<evidence type="ECO:0000256" key="1">
    <source>
        <dbReference type="ARBA" id="ARBA00008270"/>
    </source>
</evidence>
<evidence type="ECO:0000313" key="3">
    <source>
        <dbReference type="EMBL" id="GAA2810163.1"/>
    </source>
</evidence>
<reference evidence="3 4" key="1">
    <citation type="journal article" date="2019" name="Int. J. Syst. Evol. Microbiol.">
        <title>The Global Catalogue of Microorganisms (GCM) 10K type strain sequencing project: providing services to taxonomists for standard genome sequencing and annotation.</title>
        <authorList>
            <consortium name="The Broad Institute Genomics Platform"/>
            <consortium name="The Broad Institute Genome Sequencing Center for Infectious Disease"/>
            <person name="Wu L."/>
            <person name="Ma J."/>
        </authorList>
    </citation>
    <scope>NUCLEOTIDE SEQUENCE [LARGE SCALE GENOMIC DNA]</scope>
    <source>
        <strain evidence="3 4">JCM 9383</strain>
    </source>
</reference>
<dbReference type="EMBL" id="BAAAUX010000021">
    <property type="protein sequence ID" value="GAA2810163.1"/>
    <property type="molecule type" value="Genomic_DNA"/>
</dbReference>
<evidence type="ECO:0000256" key="2">
    <source>
        <dbReference type="ARBA" id="ARBA00023235"/>
    </source>
</evidence>
<keyword evidence="4" id="KW-1185">Reference proteome</keyword>
<dbReference type="NCBIfam" id="TIGR00654">
    <property type="entry name" value="PhzF_family"/>
    <property type="match status" value="1"/>
</dbReference>
<proteinExistence type="inferred from homology"/>
<accession>A0ABN3VJU0</accession>
<dbReference type="Proteomes" id="UP001500979">
    <property type="component" value="Unassembled WGS sequence"/>
</dbReference>